<proteinExistence type="predicted"/>
<dbReference type="STRING" id="314232.SKA53_14596"/>
<keyword evidence="2" id="KW-0121">Carboxypeptidase</keyword>
<dbReference type="PANTHER" id="PTHR46401">
    <property type="entry name" value="GLYCOSYLTRANSFERASE WBBK-RELATED"/>
    <property type="match status" value="1"/>
</dbReference>
<dbReference type="Proteomes" id="UP000004507">
    <property type="component" value="Unassembled WGS sequence"/>
</dbReference>
<dbReference type="CDD" id="cd03801">
    <property type="entry name" value="GT4_PimA-like"/>
    <property type="match status" value="1"/>
</dbReference>
<dbReference type="GO" id="GO:0004180">
    <property type="term" value="F:carboxypeptidase activity"/>
    <property type="evidence" value="ECO:0007669"/>
    <property type="project" value="UniProtKB-KW"/>
</dbReference>
<dbReference type="HOGENOM" id="CLU_009583_6_0_5"/>
<reference evidence="2 3" key="1">
    <citation type="submission" date="2006-01" db="EMBL/GenBank/DDBJ databases">
        <authorList>
            <person name="Hagstrom A."/>
            <person name="Ferriera S."/>
            <person name="Johnson J."/>
            <person name="Kravitz S."/>
            <person name="Halpern A."/>
            <person name="Remington K."/>
            <person name="Beeson K."/>
            <person name="Tran B."/>
            <person name="Rogers Y.-H."/>
            <person name="Friedman R."/>
            <person name="Venter J.C."/>
        </authorList>
    </citation>
    <scope>NUCLEOTIDE SEQUENCE [LARGE SCALE GENOMIC DNA]</scope>
    <source>
        <strain evidence="2 3">SKA53</strain>
    </source>
</reference>
<evidence type="ECO:0000313" key="3">
    <source>
        <dbReference type="Proteomes" id="UP000004507"/>
    </source>
</evidence>
<name>A3V567_9RHOB</name>
<keyword evidence="1" id="KW-0808">Transferase</keyword>
<evidence type="ECO:0000313" key="2">
    <source>
        <dbReference type="EMBL" id="EAQ06785.1"/>
    </source>
</evidence>
<dbReference type="GO" id="GO:0009103">
    <property type="term" value="P:lipopolysaccharide biosynthetic process"/>
    <property type="evidence" value="ECO:0007669"/>
    <property type="project" value="TreeGrafter"/>
</dbReference>
<dbReference type="GO" id="GO:0008237">
    <property type="term" value="F:metallopeptidase activity"/>
    <property type="evidence" value="ECO:0007669"/>
    <property type="project" value="UniProtKB-KW"/>
</dbReference>
<keyword evidence="2" id="KW-0645">Protease</keyword>
<accession>A3V567</accession>
<gene>
    <name evidence="2" type="ORF">SKA53_14596</name>
</gene>
<dbReference type="SUPFAM" id="SSF53756">
    <property type="entry name" value="UDP-Glycosyltransferase/glycogen phosphorylase"/>
    <property type="match status" value="1"/>
</dbReference>
<organism evidence="2 3">
    <name type="scientific">Yoonia vestfoldensis SKA53</name>
    <dbReference type="NCBI Taxonomy" id="314232"/>
    <lineage>
        <taxon>Bacteria</taxon>
        <taxon>Pseudomonadati</taxon>
        <taxon>Pseudomonadota</taxon>
        <taxon>Alphaproteobacteria</taxon>
        <taxon>Rhodobacterales</taxon>
        <taxon>Paracoccaceae</taxon>
        <taxon>Yoonia</taxon>
    </lineage>
</organism>
<keyword evidence="2" id="KW-0378">Hydrolase</keyword>
<keyword evidence="2" id="KW-0482">Metalloprotease</keyword>
<dbReference type="Gene3D" id="3.40.50.2000">
    <property type="entry name" value="Glycogen Phosphorylase B"/>
    <property type="match status" value="2"/>
</dbReference>
<dbReference type="AlphaFoldDB" id="A3V567"/>
<dbReference type="Pfam" id="PF13692">
    <property type="entry name" value="Glyco_trans_1_4"/>
    <property type="match status" value="1"/>
</dbReference>
<evidence type="ECO:0000256" key="1">
    <source>
        <dbReference type="ARBA" id="ARBA00022679"/>
    </source>
</evidence>
<comment type="caution">
    <text evidence="2">The sequence shown here is derived from an EMBL/GenBank/DDBJ whole genome shotgun (WGS) entry which is preliminary data.</text>
</comment>
<sequence>MNIPYAHGNPYHRLLYGPAGPYAPLPGAKDLGQLAQYAAGQVSPVVHLHWDDRMFGRDDDPDANRINAQTLVDRLQAFKNAGGKILWTIHNKRAHFERDAESFAWGRGQLCALADLVHVHAPHAARHMIEDWGVAPEKIRLIPHPSYLDAYEPAAVTLGRPLPSSPNRRFLFFGTMRGNKGVALLPDTIARLARHRTNFDLLIAGKTMPRAMRRMQPVLDLPQVSVRDGFIPDADVPDIFGTAQVFLAPFGDFFTSGSVMLAQTFGLPVIGPDRAEMRAITPPENHDLLYEGHRPKPLVQMMKRLIDMPDEELQQRRLLCLDFAQSTRSELIAASLTTAIRSLGPVTA</sequence>
<dbReference type="EMBL" id="AAMS01000004">
    <property type="protein sequence ID" value="EAQ06785.1"/>
    <property type="molecule type" value="Genomic_DNA"/>
</dbReference>
<dbReference type="GO" id="GO:0006508">
    <property type="term" value="P:proteolysis"/>
    <property type="evidence" value="ECO:0007669"/>
    <property type="project" value="UniProtKB-KW"/>
</dbReference>
<dbReference type="PANTHER" id="PTHR46401:SF2">
    <property type="entry name" value="GLYCOSYLTRANSFERASE WBBK-RELATED"/>
    <property type="match status" value="1"/>
</dbReference>
<dbReference type="eggNOG" id="COG0438">
    <property type="taxonomic scope" value="Bacteria"/>
</dbReference>
<keyword evidence="3" id="KW-1185">Reference proteome</keyword>
<protein>
    <submittedName>
        <fullName evidence="2">Zinc carboxypeptidase A metalloprotease (M14)</fullName>
    </submittedName>
</protein>
<dbReference type="GO" id="GO:0016757">
    <property type="term" value="F:glycosyltransferase activity"/>
    <property type="evidence" value="ECO:0007669"/>
    <property type="project" value="TreeGrafter"/>
</dbReference>
<dbReference type="RefSeq" id="WP_007206858.1">
    <property type="nucleotide sequence ID" value="NZ_CH672414.1"/>
</dbReference>